<accession>A0AAW1PFP5</accession>
<proteinExistence type="predicted"/>
<dbReference type="Proteomes" id="UP001465755">
    <property type="component" value="Unassembled WGS sequence"/>
</dbReference>
<gene>
    <name evidence="1" type="ORF">WJX73_000804</name>
</gene>
<protein>
    <submittedName>
        <fullName evidence="1">Uncharacterized protein</fullName>
    </submittedName>
</protein>
<name>A0AAW1PFP5_9CHLO</name>
<comment type="caution">
    <text evidence="1">The sequence shown here is derived from an EMBL/GenBank/DDBJ whole genome shotgun (WGS) entry which is preliminary data.</text>
</comment>
<keyword evidence="2" id="KW-1185">Reference proteome</keyword>
<sequence>MWKGGDKASDAFAAATRVPWACWQQAEQQFGLPLQGYSGGFTLFGVSREYCFDSTTHRLQAPLLGSSISADTQPRTGVTSRGA</sequence>
<evidence type="ECO:0000313" key="2">
    <source>
        <dbReference type="Proteomes" id="UP001465755"/>
    </source>
</evidence>
<dbReference type="AlphaFoldDB" id="A0AAW1PFP5"/>
<organism evidence="1 2">
    <name type="scientific">Symbiochloris irregularis</name>
    <dbReference type="NCBI Taxonomy" id="706552"/>
    <lineage>
        <taxon>Eukaryota</taxon>
        <taxon>Viridiplantae</taxon>
        <taxon>Chlorophyta</taxon>
        <taxon>core chlorophytes</taxon>
        <taxon>Trebouxiophyceae</taxon>
        <taxon>Trebouxiales</taxon>
        <taxon>Trebouxiaceae</taxon>
        <taxon>Symbiochloris</taxon>
    </lineage>
</organism>
<dbReference type="EMBL" id="JALJOQ010000007">
    <property type="protein sequence ID" value="KAK9812306.1"/>
    <property type="molecule type" value="Genomic_DNA"/>
</dbReference>
<evidence type="ECO:0000313" key="1">
    <source>
        <dbReference type="EMBL" id="KAK9812306.1"/>
    </source>
</evidence>
<reference evidence="1 2" key="1">
    <citation type="journal article" date="2024" name="Nat. Commun.">
        <title>Phylogenomics reveals the evolutionary origins of lichenization in chlorophyte algae.</title>
        <authorList>
            <person name="Puginier C."/>
            <person name="Libourel C."/>
            <person name="Otte J."/>
            <person name="Skaloud P."/>
            <person name="Haon M."/>
            <person name="Grisel S."/>
            <person name="Petersen M."/>
            <person name="Berrin J.G."/>
            <person name="Delaux P.M."/>
            <person name="Dal Grande F."/>
            <person name="Keller J."/>
        </authorList>
    </citation>
    <scope>NUCLEOTIDE SEQUENCE [LARGE SCALE GENOMIC DNA]</scope>
    <source>
        <strain evidence="1 2">SAG 2036</strain>
    </source>
</reference>